<gene>
    <name evidence="1" type="ORF">RSOLAG22IIIB_07328</name>
</gene>
<organism evidence="1 2">
    <name type="scientific">Rhizoctonia solani</name>
    <dbReference type="NCBI Taxonomy" id="456999"/>
    <lineage>
        <taxon>Eukaryota</taxon>
        <taxon>Fungi</taxon>
        <taxon>Dikarya</taxon>
        <taxon>Basidiomycota</taxon>
        <taxon>Agaricomycotina</taxon>
        <taxon>Agaricomycetes</taxon>
        <taxon>Cantharellales</taxon>
        <taxon>Ceratobasidiaceae</taxon>
        <taxon>Rhizoctonia</taxon>
    </lineage>
</organism>
<dbReference type="AlphaFoldDB" id="A0A0K6FMC1"/>
<dbReference type="Proteomes" id="UP000044841">
    <property type="component" value="Unassembled WGS sequence"/>
</dbReference>
<evidence type="ECO:0008006" key="3">
    <source>
        <dbReference type="Google" id="ProtNLM"/>
    </source>
</evidence>
<reference evidence="1 2" key="1">
    <citation type="submission" date="2015-07" db="EMBL/GenBank/DDBJ databases">
        <authorList>
            <person name="Noorani M."/>
        </authorList>
    </citation>
    <scope>NUCLEOTIDE SEQUENCE [LARGE SCALE GENOMIC DNA]</scope>
    <source>
        <strain evidence="1">BBA 69670</strain>
    </source>
</reference>
<protein>
    <recommendedName>
        <fullName evidence="3">Phytanoyl-CoA dioxygenase</fullName>
    </recommendedName>
</protein>
<accession>A0A0K6FMC1</accession>
<dbReference type="Pfam" id="PF05721">
    <property type="entry name" value="PhyH"/>
    <property type="match status" value="1"/>
</dbReference>
<dbReference type="Gene3D" id="2.60.120.620">
    <property type="entry name" value="q2cbj1_9rhob like domain"/>
    <property type="match status" value="1"/>
</dbReference>
<name>A0A0K6FMC1_9AGAM</name>
<proteinExistence type="predicted"/>
<sequence length="336" mass="38595">MVEYKYLTAEQIDFFMTHGYVVIKKALKEEWIVRATQDIWIRLGFDPNDKSTWTTERIHQPWHRKVLAKDVAPNAWGAICELLGGEDKIADYCREWRDSMITNLGTKRWETEDVEPQNLDNWHCDGDFFLHFLDSPEQALLVIPLYSDINPRGGGTYIAEDSISAIARWLRDHPEGVVPGMGPGEAKFDFAARLKECKLFTEMTGERGDVILLHPLMLHSASKNHTRSIRFITNPPVSLKEPFNFNRSDFSEFSLVEQKTLKELGVEKLDFSPTVPRRGITPQRLDTQSRMLAEELKRMKKYAAQHGTEVDSVHKDVPEDKLKESLTPSVVRVARA</sequence>
<dbReference type="SUPFAM" id="SSF51197">
    <property type="entry name" value="Clavaminate synthase-like"/>
    <property type="match status" value="1"/>
</dbReference>
<evidence type="ECO:0000313" key="2">
    <source>
        <dbReference type="Proteomes" id="UP000044841"/>
    </source>
</evidence>
<dbReference type="EMBL" id="CYGV01000080">
    <property type="protein sequence ID" value="CUA67287.1"/>
    <property type="molecule type" value="Genomic_DNA"/>
</dbReference>
<keyword evidence="2" id="KW-1185">Reference proteome</keyword>
<evidence type="ECO:0000313" key="1">
    <source>
        <dbReference type="EMBL" id="CUA67287.1"/>
    </source>
</evidence>
<dbReference type="InterPro" id="IPR008775">
    <property type="entry name" value="Phytyl_CoA_dOase-like"/>
</dbReference>